<evidence type="ECO:0000313" key="1">
    <source>
        <dbReference type="EMBL" id="CDW91029.1"/>
    </source>
</evidence>
<reference evidence="1 2" key="1">
    <citation type="submission" date="2014-06" db="EMBL/GenBank/DDBJ databases">
        <authorList>
            <person name="Swart Estienne"/>
        </authorList>
    </citation>
    <scope>NUCLEOTIDE SEQUENCE [LARGE SCALE GENOMIC DNA]</scope>
    <source>
        <strain evidence="1 2">130c</strain>
    </source>
</reference>
<gene>
    <name evidence="1" type="primary">Contig13505.g14415</name>
    <name evidence="1" type="ORF">STYLEM_20178</name>
</gene>
<sequence>MNQEALYQIAGPRTQTEIFLDNIPYTDNVVYESRSSPQQLQSDKSEEWTQVFDLDDAALIVWVENDLLLMKLLHFTDQPLKQYYGLIQRNVLSMPTEMSTGNFGFLKTENDEKNQLKQIFEKYSTAKLRVDGRIVQNLALTDSVKLNSSYRRVGGEIDLQRKTLSFVTTSNVLYQVDFDRYYLKNKESLYVKVMELTEITGQVRAFDVCYDYTNNQSVLAVGSSIIVKDFDKNDSIKDAQELALTFVKADPTNVNDLVYHQVRHEDLFSTSSSYLGFVKVLKKGISNIVNRTQQQFIGSNKRVLTTVIRQTGRVGFEEGIVSIKSLTNCLIAVVYTSGILKIWSVVTGQCLSYYDLFEQGEDEMNKSKQNKRVINAKMQSLTYRMHIETQSKSLKLVIAYEETSMLDYNCHWIVDQFNLNFQNLSADQFDRTNEDFLDLSNQDLEMIHHFQTFIDEEAKVKDIILESSNRTSHLWLVTHSQTEGSKITDMLEPVEQVWSRNLQQQYYQLFDEMDLPHELKINNDSPYKKQIQEHYHKRLSLPGRFSDMSFRNVFEQKGISADYLKRTPVLTILENVCSRYNYLELEGIRQSLIKIEQYNSQIYGISPQFRDLPFRLVLRPIGISLLKTDSLYASLVQRSNALTGEIAKVLTYENSYQSSTQPSKFDNNISGKDPLSLLELVTTHQDNPILLLISAMQLLHLQSLPAIDQFIMEGNNQLDLQDLIIQVFRESCQYEALNNEILRVINSQRMTIEQNLNQLIDQLVLQLLEQNASDGRSTNKMRGYDPIDENNYHLNVLKIIERGVQSELQALQQLIRDLFILKIFIQETKAILNMNGNVIESDNKRLESLSFWLTQITSLNQILAQTIEYKIMKQNSFSKMSVLDRILATGVIQNSQQVPISLILLLSIPDTYLHSPLSNTFNQFDISIKQYGADGTQQHAIVEHRMAMFANILVRFLQKYSFKENISDETYVPSIVRKLYLLRQYNLISKYLAPLNEFSTIALEFLRALLAANTNQPSQYLEHMYICLARFHQSLANNVQLKVFSLVLNKREIVEVRNNMNAANQNNIVVQFYLALIFQLKNLDEKYSLFLISSALLEDQIIQLSFEDSQVNMSEKDYFYDLMYKTASIQRSADYLYQACTQIQNLQRKRVILGSFIEVAIQSPNSQYLLCTQYYFTQDEIDMAFDYLMSRANSYLTTDTRGQLTVTYMDAKRNIMNLIRALNIITQIYDRHIEFSRYLWSLSQSIDVVISSISCDFATDYIELLELNWTILAIIYQNAKYCGEHFFITKEEGIIEGKNSVSNSIASSNRQSSALYQQDDGHKIDLGNQYQECDDLIKDYGHSVLYVLDQQRKKFRSGNMTLLKKQDLLNQMILIEVKIKCGQLDCLDTSDLELLYEYLIEKNEYHLATKFALAFKLSACLPIALIIRDVSIEKVQQSPLQWNECIENDQPVITAKQLPREDGQFVDLFEIQVQTARYALTIHQLIEVAQNLKRLDHRIPHCIQDLIVDQGLIIVLVKLYLAKIKEDDVQHVFTVMRKYHERAITDLTSCDINFLAMIIQNTNEALDANVQHLAYLEQNKASLQVHIDQQRKNEPQRIRISNKKMLEDLERFINVRQVHQNRIKHKLQKTELVKEQLDLEKEIQETQQIINHCSMLLVEFKTILDLTLKKL</sequence>
<name>A0A078B9F1_STYLE</name>
<evidence type="ECO:0000313" key="2">
    <source>
        <dbReference type="Proteomes" id="UP000039865"/>
    </source>
</evidence>
<dbReference type="Proteomes" id="UP000039865">
    <property type="component" value="Unassembled WGS sequence"/>
</dbReference>
<keyword evidence="2" id="KW-1185">Reference proteome</keyword>
<dbReference type="EMBL" id="CCKQ01019022">
    <property type="protein sequence ID" value="CDW91029.1"/>
    <property type="molecule type" value="Genomic_DNA"/>
</dbReference>
<protein>
    <submittedName>
        <fullName evidence="1">Uncharacterized protein</fullName>
    </submittedName>
</protein>
<accession>A0A078B9F1</accession>
<organism evidence="1 2">
    <name type="scientific">Stylonychia lemnae</name>
    <name type="common">Ciliate</name>
    <dbReference type="NCBI Taxonomy" id="5949"/>
    <lineage>
        <taxon>Eukaryota</taxon>
        <taxon>Sar</taxon>
        <taxon>Alveolata</taxon>
        <taxon>Ciliophora</taxon>
        <taxon>Intramacronucleata</taxon>
        <taxon>Spirotrichea</taxon>
        <taxon>Stichotrichia</taxon>
        <taxon>Sporadotrichida</taxon>
        <taxon>Oxytrichidae</taxon>
        <taxon>Stylonychinae</taxon>
        <taxon>Stylonychia</taxon>
    </lineage>
</organism>
<dbReference type="InParanoid" id="A0A078B9F1"/>
<proteinExistence type="predicted"/>